<accession>A0A103E1D5</accession>
<keyword evidence="2" id="KW-0472">Membrane</keyword>
<comment type="caution">
    <text evidence="3">The sequence shown here is derived from an EMBL/GenBank/DDBJ whole genome shotgun (WGS) entry which is preliminary data.</text>
</comment>
<keyword evidence="2" id="KW-0812">Transmembrane</keyword>
<feature type="region of interest" description="Disordered" evidence="1">
    <location>
        <begin position="63"/>
        <end position="91"/>
    </location>
</feature>
<evidence type="ECO:0000313" key="3">
    <source>
        <dbReference type="EMBL" id="KVE26621.1"/>
    </source>
</evidence>
<feature type="compositionally biased region" description="Pro residues" evidence="1">
    <location>
        <begin position="82"/>
        <end position="91"/>
    </location>
</feature>
<evidence type="ECO:0000256" key="1">
    <source>
        <dbReference type="SAM" id="MobiDB-lite"/>
    </source>
</evidence>
<reference evidence="3 4" key="1">
    <citation type="submission" date="2015-11" db="EMBL/GenBank/DDBJ databases">
        <title>Expanding the genomic diversity of Burkholderia species for the development of highly accurate diagnostics.</title>
        <authorList>
            <person name="Sahl J."/>
            <person name="Keim P."/>
            <person name="Wagner D."/>
        </authorList>
    </citation>
    <scope>NUCLEOTIDE SEQUENCE [LARGE SCALE GENOMIC DNA]</scope>
    <source>
        <strain evidence="3 4">TSV85</strain>
    </source>
</reference>
<feature type="compositionally biased region" description="Polar residues" evidence="1">
    <location>
        <begin position="63"/>
        <end position="73"/>
    </location>
</feature>
<keyword evidence="4" id="KW-1185">Reference proteome</keyword>
<gene>
    <name evidence="3" type="ORF">WS67_13460</name>
</gene>
<evidence type="ECO:0000313" key="4">
    <source>
        <dbReference type="Proteomes" id="UP000062788"/>
    </source>
</evidence>
<feature type="transmembrane region" description="Helical" evidence="2">
    <location>
        <begin position="32"/>
        <end position="54"/>
    </location>
</feature>
<sequence length="91" mass="10010">MPPLKRAARTLRRNLTDTARHTLCAPHRGWKIALYVAMLIVPGGSLAALGFAWFDHRRQRTARGSTRAASTREPSAQLCLPAAPPQPVRCP</sequence>
<dbReference type="Proteomes" id="UP000062788">
    <property type="component" value="Unassembled WGS sequence"/>
</dbReference>
<evidence type="ECO:0000256" key="2">
    <source>
        <dbReference type="SAM" id="Phobius"/>
    </source>
</evidence>
<dbReference type="EMBL" id="LOWA01000032">
    <property type="protein sequence ID" value="KVE26621.1"/>
    <property type="molecule type" value="Genomic_DNA"/>
</dbReference>
<proteinExistence type="predicted"/>
<dbReference type="AlphaFoldDB" id="A0A103E1D5"/>
<keyword evidence="2" id="KW-1133">Transmembrane helix</keyword>
<dbReference type="OrthoDB" id="9026404at2"/>
<organism evidence="3 4">
    <name type="scientific">Burkholderia singularis</name>
    <dbReference type="NCBI Taxonomy" id="1503053"/>
    <lineage>
        <taxon>Bacteria</taxon>
        <taxon>Pseudomonadati</taxon>
        <taxon>Pseudomonadota</taxon>
        <taxon>Betaproteobacteria</taxon>
        <taxon>Burkholderiales</taxon>
        <taxon>Burkholderiaceae</taxon>
        <taxon>Burkholderia</taxon>
        <taxon>pseudomallei group</taxon>
    </lineage>
</organism>
<protein>
    <recommendedName>
        <fullName evidence="5">Multidrug ABC transporter ATPase</fullName>
    </recommendedName>
</protein>
<evidence type="ECO:0008006" key="5">
    <source>
        <dbReference type="Google" id="ProtNLM"/>
    </source>
</evidence>
<dbReference type="RefSeq" id="WP_059517081.1">
    <property type="nucleotide sequence ID" value="NZ_CP013448.1"/>
</dbReference>
<name>A0A103E1D5_9BURK</name>